<organism evidence="2 3">
    <name type="scientific">Kitasatospora indigofera</name>
    <dbReference type="NCBI Taxonomy" id="67307"/>
    <lineage>
        <taxon>Bacteria</taxon>
        <taxon>Bacillati</taxon>
        <taxon>Actinomycetota</taxon>
        <taxon>Actinomycetes</taxon>
        <taxon>Kitasatosporales</taxon>
        <taxon>Streptomycetaceae</taxon>
        <taxon>Kitasatospora</taxon>
    </lineage>
</organism>
<dbReference type="AlphaFoldDB" id="A0A919FUG2"/>
<feature type="compositionally biased region" description="Basic residues" evidence="1">
    <location>
        <begin position="1"/>
        <end position="15"/>
    </location>
</feature>
<comment type="caution">
    <text evidence="2">The sequence shown here is derived from an EMBL/GenBank/DDBJ whole genome shotgun (WGS) entry which is preliminary data.</text>
</comment>
<dbReference type="PANTHER" id="PTHR43649">
    <property type="entry name" value="ARABINOSE-BINDING PROTEIN-RELATED"/>
    <property type="match status" value="1"/>
</dbReference>
<dbReference type="InterPro" id="IPR006059">
    <property type="entry name" value="SBP"/>
</dbReference>
<dbReference type="PANTHER" id="PTHR43649:SF32">
    <property type="entry name" value="SUGAR BINDING SECRETED PROTEIN"/>
    <property type="match status" value="1"/>
</dbReference>
<name>A0A919FUG2_9ACTN</name>
<evidence type="ECO:0000313" key="2">
    <source>
        <dbReference type="EMBL" id="GHH72623.1"/>
    </source>
</evidence>
<dbReference type="Pfam" id="PF13416">
    <property type="entry name" value="SBP_bac_8"/>
    <property type="match status" value="1"/>
</dbReference>
<dbReference type="Proteomes" id="UP000617734">
    <property type="component" value="Unassembled WGS sequence"/>
</dbReference>
<keyword evidence="3" id="KW-1185">Reference proteome</keyword>
<dbReference type="EMBL" id="BNBO01000018">
    <property type="protein sequence ID" value="GHH72623.1"/>
    <property type="molecule type" value="Genomic_DNA"/>
</dbReference>
<feature type="region of interest" description="Disordered" evidence="1">
    <location>
        <begin position="1"/>
        <end position="23"/>
    </location>
</feature>
<sequence length="462" mass="48482">MPRTPRRPSRPRPRYRSAAGPHRAGARRLAAALTAGVLLLTGCAFEGSPAGPAAGAGETSAGADQGMITLTVGEFGTFGYHEAGLYREYMAAHPEINIHAQITQDGQAYWDALTPKLVAGTGLADVQAVEVGYIAQATSTYADRFTDLRGTPGVDPGAWLPWKAQQGTTADGRMIGLGTDIGPMAVCYRKDLFKKAGLPTDREAVAALWKGDWNRFVDVGRRYQAAAPKGTFFTDSVGGLFNAVLAGEPQQYSDAAGNLDHQSSPGVKKAWDVAVRAAQGGMSAGLTQFQGTWNTGFFLSRFATVVCPSWMTGLISSQSDDGAAGQWDIAQAPVAGNWGGAFLTVPSGGAHPKEAAALAAWLTAPEQQAKVFAKVGNLPSTTAALQLPAVQQAKLDFFGDTPVGRIYATAAQYVRPAPIGKDDGTVKTVLTESGLRAVEQNGTDPKTAWNDALKLIKEKTGG</sequence>
<dbReference type="InterPro" id="IPR050490">
    <property type="entry name" value="Bact_solute-bd_prot1"/>
</dbReference>
<proteinExistence type="predicted"/>
<gene>
    <name evidence="2" type="ORF">GCM10018781_35660</name>
</gene>
<reference evidence="2" key="1">
    <citation type="journal article" date="2014" name="Int. J. Syst. Evol. Microbiol.">
        <title>Complete genome sequence of Corynebacterium casei LMG S-19264T (=DSM 44701T), isolated from a smear-ripened cheese.</title>
        <authorList>
            <consortium name="US DOE Joint Genome Institute (JGI-PGF)"/>
            <person name="Walter F."/>
            <person name="Albersmeier A."/>
            <person name="Kalinowski J."/>
            <person name="Ruckert C."/>
        </authorList>
    </citation>
    <scope>NUCLEOTIDE SEQUENCE</scope>
    <source>
        <strain evidence="2">JCM 4646</strain>
    </source>
</reference>
<accession>A0A919FUG2</accession>
<dbReference type="RefSeq" id="WP_190211835.1">
    <property type="nucleotide sequence ID" value="NZ_BNBO01000018.1"/>
</dbReference>
<reference evidence="2" key="2">
    <citation type="submission" date="2020-09" db="EMBL/GenBank/DDBJ databases">
        <authorList>
            <person name="Sun Q."/>
            <person name="Ohkuma M."/>
        </authorList>
    </citation>
    <scope>NUCLEOTIDE SEQUENCE</scope>
    <source>
        <strain evidence="2">JCM 4646</strain>
    </source>
</reference>
<dbReference type="GeneID" id="95353982"/>
<dbReference type="Gene3D" id="3.40.190.10">
    <property type="entry name" value="Periplasmic binding protein-like II"/>
    <property type="match status" value="1"/>
</dbReference>
<dbReference type="SUPFAM" id="SSF53850">
    <property type="entry name" value="Periplasmic binding protein-like II"/>
    <property type="match status" value="1"/>
</dbReference>
<protein>
    <submittedName>
        <fullName evidence="2">Sugar-binding protein</fullName>
    </submittedName>
</protein>
<evidence type="ECO:0000313" key="3">
    <source>
        <dbReference type="Proteomes" id="UP000617734"/>
    </source>
</evidence>
<evidence type="ECO:0000256" key="1">
    <source>
        <dbReference type="SAM" id="MobiDB-lite"/>
    </source>
</evidence>